<dbReference type="AlphaFoldDB" id="A0A8J6TGV8"/>
<protein>
    <recommendedName>
        <fullName evidence="3">Bacterial surface antigen (D15) domain-containing protein</fullName>
    </recommendedName>
</protein>
<name>A0A8J6TGV8_9BACT</name>
<reference evidence="1 2" key="1">
    <citation type="submission" date="2020-08" db="EMBL/GenBank/DDBJ databases">
        <title>Bridging the membrane lipid divide: bacteria of the FCB group superphylum have the potential to synthesize archaeal ether lipids.</title>
        <authorList>
            <person name="Villanueva L."/>
            <person name="Von Meijenfeldt F.A.B."/>
            <person name="Westbye A.B."/>
            <person name="Yadav S."/>
            <person name="Hopmans E.C."/>
            <person name="Dutilh B.E."/>
            <person name="Sinninghe Damste J.S."/>
        </authorList>
    </citation>
    <scope>NUCLEOTIDE SEQUENCE [LARGE SCALE GENOMIC DNA]</scope>
    <source>
        <strain evidence="1">NIOZ-UU30</strain>
    </source>
</reference>
<evidence type="ECO:0008006" key="3">
    <source>
        <dbReference type="Google" id="ProtNLM"/>
    </source>
</evidence>
<organism evidence="1 2">
    <name type="scientific">Candidatus Desulfatibia profunda</name>
    <dbReference type="NCBI Taxonomy" id="2841695"/>
    <lineage>
        <taxon>Bacteria</taxon>
        <taxon>Pseudomonadati</taxon>
        <taxon>Thermodesulfobacteriota</taxon>
        <taxon>Desulfobacteria</taxon>
        <taxon>Desulfobacterales</taxon>
        <taxon>Desulfobacterales incertae sedis</taxon>
        <taxon>Candidatus Desulfatibia</taxon>
    </lineage>
</organism>
<dbReference type="Gene3D" id="2.120.10.30">
    <property type="entry name" value="TolB, C-terminal domain"/>
    <property type="match status" value="1"/>
</dbReference>
<accession>A0A8J6TGV8</accession>
<proteinExistence type="predicted"/>
<dbReference type="Proteomes" id="UP000603434">
    <property type="component" value="Unassembled WGS sequence"/>
</dbReference>
<gene>
    <name evidence="1" type="ORF">H8E23_07085</name>
</gene>
<dbReference type="EMBL" id="JACNJH010000124">
    <property type="protein sequence ID" value="MBC8361145.1"/>
    <property type="molecule type" value="Genomic_DNA"/>
</dbReference>
<sequence length="849" mass="95480">MHRALQLIIRTMLFGLMLLALPIADGWALKTVEKDGLCLYFPDSEDKIAGRLLEKLPAIVAFLSGQGLAIRHPLHIVLDEDLDLPEVRVHMIPHREIRIPLRAPGAMEDGYTESDPWTYFLFRGLCMQGIFNLRDGIPAHLHRVFGEIVSPNIVLPEWILDGICTLLHKLYLGKALLDPLADEIFRTTAIPDLDMVSNHPELWPGHYGFRVYGRPFISWVYQNYGWDRLLDFILRHGRGIIPIEIDLKAKEAFGSTWSALWQRFKTEYDFKNHTVKGLHIAGYWPDPFIYWNHAGVYPGAVTLRYRGRYGFFDKYKTLWLSEYDGKGIAKPVVYLNDAFWPYDIDHVWDPGPGGVAVTRKGHRPYLMLLPQDRVSIATRLWAPRRDAAALIPGPPGAIQMSGPVMDRRGRIAVSANLGGNWDIWVYDGAWHRITTASSIEVDPWLEEDRLVFSSDISGRFQIHDAQMRPLTQCKTAAVLPRGQNYLCLATNGWQILSLENDDRTKPSFKAVPADTTASMEPEYFLNAEPYTPVKSIRPNYVMPDIFYDGSDLQLGIGTKSRDVTGDYTIDGGVRYASDTDFFSGRLGGKIKDVGGRVTRYPLSYTTGLNQVIDESRNEFNVFWTPRGIEEIELSLNGRTFKPLNGSGSHEDEYWGAAHLNKSFGSHRSWLNLDIFSEGSQSLFGGCLLRFGEKIHTSFHLQAGKTWGDLILGHSTYRIGGNVTEGYFTQRPTRLFPLRGFDSNIIEAGQAVTSGLEILWPLANLQAGYKTLPLYLHRLHLGTFVDAGAAGDRLSSDDILVGAGFELVTSLEIAWGNLSLFRMGVAWPLVQPGGMDQTGPLFLIQLGRPL</sequence>
<dbReference type="InterPro" id="IPR011042">
    <property type="entry name" value="6-blade_b-propeller_TolB-like"/>
</dbReference>
<dbReference type="Gene3D" id="2.40.160.50">
    <property type="entry name" value="membrane protein fhac: a member of the omp85/tpsb transporter family"/>
    <property type="match status" value="1"/>
</dbReference>
<evidence type="ECO:0000313" key="1">
    <source>
        <dbReference type="EMBL" id="MBC8361145.1"/>
    </source>
</evidence>
<comment type="caution">
    <text evidence="1">The sequence shown here is derived from an EMBL/GenBank/DDBJ whole genome shotgun (WGS) entry which is preliminary data.</text>
</comment>
<evidence type="ECO:0000313" key="2">
    <source>
        <dbReference type="Proteomes" id="UP000603434"/>
    </source>
</evidence>